<protein>
    <submittedName>
        <fullName evidence="2">Uncharacterized protein</fullName>
    </submittedName>
</protein>
<proteinExistence type="predicted"/>
<dbReference type="EMBL" id="BGPR01001530">
    <property type="protein sequence ID" value="GBM56133.1"/>
    <property type="molecule type" value="Genomic_DNA"/>
</dbReference>
<reference evidence="2 3" key="1">
    <citation type="journal article" date="2019" name="Sci. Rep.">
        <title>Orb-weaving spider Araneus ventricosus genome elucidates the spidroin gene catalogue.</title>
        <authorList>
            <person name="Kono N."/>
            <person name="Nakamura H."/>
            <person name="Ohtoshi R."/>
            <person name="Moran D.A.P."/>
            <person name="Shinohara A."/>
            <person name="Yoshida Y."/>
            <person name="Fujiwara M."/>
            <person name="Mori M."/>
            <person name="Tomita M."/>
            <person name="Arakawa K."/>
        </authorList>
    </citation>
    <scope>NUCLEOTIDE SEQUENCE [LARGE SCALE GENOMIC DNA]</scope>
</reference>
<sequence>MSTYRLDAHQRGELQHRADFARRPQISFVISSIIAASPCLHSVTPHQNSTACSPPLLKSQNQKKKCPTSFVEVRPRKKTQNPRLSSSSNQKAASYVTGSYVTSLSNFSKV</sequence>
<evidence type="ECO:0000256" key="1">
    <source>
        <dbReference type="SAM" id="MobiDB-lite"/>
    </source>
</evidence>
<keyword evidence="3" id="KW-1185">Reference proteome</keyword>
<dbReference type="AlphaFoldDB" id="A0A4Y2GRB2"/>
<gene>
    <name evidence="2" type="ORF">AVEN_168448_1</name>
</gene>
<name>A0A4Y2GRB2_ARAVE</name>
<organism evidence="2 3">
    <name type="scientific">Araneus ventricosus</name>
    <name type="common">Orbweaver spider</name>
    <name type="synonym">Epeira ventricosa</name>
    <dbReference type="NCBI Taxonomy" id="182803"/>
    <lineage>
        <taxon>Eukaryota</taxon>
        <taxon>Metazoa</taxon>
        <taxon>Ecdysozoa</taxon>
        <taxon>Arthropoda</taxon>
        <taxon>Chelicerata</taxon>
        <taxon>Arachnida</taxon>
        <taxon>Araneae</taxon>
        <taxon>Araneomorphae</taxon>
        <taxon>Entelegynae</taxon>
        <taxon>Araneoidea</taxon>
        <taxon>Araneidae</taxon>
        <taxon>Araneus</taxon>
    </lineage>
</organism>
<evidence type="ECO:0000313" key="3">
    <source>
        <dbReference type="Proteomes" id="UP000499080"/>
    </source>
</evidence>
<evidence type="ECO:0000313" key="2">
    <source>
        <dbReference type="EMBL" id="GBM56133.1"/>
    </source>
</evidence>
<accession>A0A4Y2GRB2</accession>
<feature type="compositionally biased region" description="Polar residues" evidence="1">
    <location>
        <begin position="81"/>
        <end position="96"/>
    </location>
</feature>
<comment type="caution">
    <text evidence="2">The sequence shown here is derived from an EMBL/GenBank/DDBJ whole genome shotgun (WGS) entry which is preliminary data.</text>
</comment>
<dbReference type="Proteomes" id="UP000499080">
    <property type="component" value="Unassembled WGS sequence"/>
</dbReference>
<feature type="region of interest" description="Disordered" evidence="1">
    <location>
        <begin position="50"/>
        <end position="96"/>
    </location>
</feature>